<dbReference type="NCBIfam" id="NF006667">
    <property type="entry name" value="PRK09212.1"/>
    <property type="match status" value="1"/>
</dbReference>
<dbReference type="PANTHER" id="PTHR43257:SF2">
    <property type="entry name" value="PYRUVATE DEHYDROGENASE E1 COMPONENT SUBUNIT BETA"/>
    <property type="match status" value="1"/>
</dbReference>
<dbReference type="CDD" id="cd07036">
    <property type="entry name" value="TPP_PYR_E1-PDHc-beta_like"/>
    <property type="match status" value="1"/>
</dbReference>
<dbReference type="SUPFAM" id="SSF52922">
    <property type="entry name" value="TK C-terminal domain-like"/>
    <property type="match status" value="1"/>
</dbReference>
<dbReference type="EC" id="1.2.4.-" evidence="5"/>
<keyword evidence="6" id="KW-1185">Reference proteome</keyword>
<dbReference type="PANTHER" id="PTHR43257">
    <property type="entry name" value="PYRUVATE DEHYDROGENASE E1 COMPONENT BETA SUBUNIT"/>
    <property type="match status" value="1"/>
</dbReference>
<dbReference type="EMBL" id="JAUOZS010000001">
    <property type="protein sequence ID" value="MDT8901654.1"/>
    <property type="molecule type" value="Genomic_DNA"/>
</dbReference>
<keyword evidence="2 5" id="KW-0560">Oxidoreductase</keyword>
<gene>
    <name evidence="5" type="ORF">Q4T40_10405</name>
</gene>
<comment type="cofactor">
    <cofactor evidence="1">
        <name>thiamine diphosphate</name>
        <dbReference type="ChEBI" id="CHEBI:58937"/>
    </cofactor>
</comment>
<evidence type="ECO:0000256" key="1">
    <source>
        <dbReference type="ARBA" id="ARBA00001964"/>
    </source>
</evidence>
<organism evidence="5 6">
    <name type="scientific">Anaeroselena agilis</name>
    <dbReference type="NCBI Taxonomy" id="3063788"/>
    <lineage>
        <taxon>Bacteria</taxon>
        <taxon>Bacillati</taxon>
        <taxon>Bacillota</taxon>
        <taxon>Negativicutes</taxon>
        <taxon>Acetonemataceae</taxon>
        <taxon>Anaeroselena</taxon>
    </lineage>
</organism>
<dbReference type="Gene3D" id="3.40.50.970">
    <property type="match status" value="1"/>
</dbReference>
<dbReference type="InterPro" id="IPR009014">
    <property type="entry name" value="Transketo_C/PFOR_II"/>
</dbReference>
<comment type="caution">
    <text evidence="5">The sequence shown here is derived from an EMBL/GenBank/DDBJ whole genome shotgun (WGS) entry which is preliminary data.</text>
</comment>
<dbReference type="InterPro" id="IPR033248">
    <property type="entry name" value="Transketolase_C"/>
</dbReference>
<dbReference type="Gene3D" id="3.40.50.920">
    <property type="match status" value="1"/>
</dbReference>
<dbReference type="SMART" id="SM00861">
    <property type="entry name" value="Transket_pyr"/>
    <property type="match status" value="1"/>
</dbReference>
<dbReference type="InterPro" id="IPR005475">
    <property type="entry name" value="Transketolase-like_Pyr-bd"/>
</dbReference>
<protein>
    <submittedName>
        <fullName evidence="5">Alpha-ketoacid dehydrogenase subunit beta</fullName>
        <ecNumber evidence="5">1.2.4.-</ecNumber>
    </submittedName>
</protein>
<evidence type="ECO:0000256" key="3">
    <source>
        <dbReference type="ARBA" id="ARBA00023052"/>
    </source>
</evidence>
<name>A0ABU3NXX3_9FIRM</name>
<feature type="domain" description="Transketolase-like pyrimidine-binding" evidence="4">
    <location>
        <begin position="4"/>
        <end position="179"/>
    </location>
</feature>
<dbReference type="Pfam" id="PF02780">
    <property type="entry name" value="Transketolase_C"/>
    <property type="match status" value="1"/>
</dbReference>
<dbReference type="Proteomes" id="UP001254848">
    <property type="component" value="Unassembled WGS sequence"/>
</dbReference>
<dbReference type="SUPFAM" id="SSF52518">
    <property type="entry name" value="Thiamin diphosphate-binding fold (THDP-binding)"/>
    <property type="match status" value="1"/>
</dbReference>
<evidence type="ECO:0000259" key="4">
    <source>
        <dbReference type="SMART" id="SM00861"/>
    </source>
</evidence>
<evidence type="ECO:0000313" key="5">
    <source>
        <dbReference type="EMBL" id="MDT8901654.1"/>
    </source>
</evidence>
<evidence type="ECO:0000256" key="2">
    <source>
        <dbReference type="ARBA" id="ARBA00023002"/>
    </source>
</evidence>
<keyword evidence="3" id="KW-0786">Thiamine pyrophosphate</keyword>
<reference evidence="5 6" key="1">
    <citation type="submission" date="2023-07" db="EMBL/GenBank/DDBJ databases">
        <title>The novel representative of Negativicutes class, Anaeroselena agilis gen. nov. sp. nov.</title>
        <authorList>
            <person name="Prokofeva M.I."/>
            <person name="Elcheninov A.G."/>
            <person name="Klyukina A."/>
            <person name="Kublanov I.V."/>
            <person name="Frolov E.N."/>
            <person name="Podosokorskaya O.A."/>
        </authorList>
    </citation>
    <scope>NUCLEOTIDE SEQUENCE [LARGE SCALE GENOMIC DNA]</scope>
    <source>
        <strain evidence="5 6">4137-cl</strain>
    </source>
</reference>
<evidence type="ECO:0000313" key="6">
    <source>
        <dbReference type="Proteomes" id="UP001254848"/>
    </source>
</evidence>
<sequence length="325" mass="34849">MKTITYGQAISEALREEMLRDDNVFILGEDMAVMGSVFGLTKGFLEEFGENRVIDTPISEAGFTAMAVGAALRGLRPVVEIMYVDFTPVCFDAIVNQAAKMRYMTGGQTSVPLVIRCPGGAGRRNAGQHSQSLEALFTHIPGLKVIAPSTPADMKGLLKAAIRDDDPVICIEHKLLYAAKGEVPEGEHLIPLGSAAVRRPGRDVTVIAWSRQVHSALEAAKTLAAEGIDAEVIDLRSLVPLDWETLASSVRKTHRAVIVHEAVKRGGYGGELAAQIGEDLFDSLDAPVKRVAGLNVVPPFSPALEDFIYPNPGDIAAAVRETLGR</sequence>
<dbReference type="Pfam" id="PF02779">
    <property type="entry name" value="Transket_pyr"/>
    <property type="match status" value="1"/>
</dbReference>
<dbReference type="GO" id="GO:0016491">
    <property type="term" value="F:oxidoreductase activity"/>
    <property type="evidence" value="ECO:0007669"/>
    <property type="project" value="UniProtKB-KW"/>
</dbReference>
<dbReference type="InterPro" id="IPR029061">
    <property type="entry name" value="THDP-binding"/>
</dbReference>
<dbReference type="RefSeq" id="WP_413780158.1">
    <property type="nucleotide sequence ID" value="NZ_JAUOZS010000001.1"/>
</dbReference>
<accession>A0ABU3NXX3</accession>
<proteinExistence type="predicted"/>